<evidence type="ECO:0000313" key="2">
    <source>
        <dbReference type="Proteomes" id="UP000265520"/>
    </source>
</evidence>
<keyword evidence="2" id="KW-1185">Reference proteome</keyword>
<proteinExistence type="predicted"/>
<organism evidence="1 2">
    <name type="scientific">Trifolium medium</name>
    <dbReference type="NCBI Taxonomy" id="97028"/>
    <lineage>
        <taxon>Eukaryota</taxon>
        <taxon>Viridiplantae</taxon>
        <taxon>Streptophyta</taxon>
        <taxon>Embryophyta</taxon>
        <taxon>Tracheophyta</taxon>
        <taxon>Spermatophyta</taxon>
        <taxon>Magnoliopsida</taxon>
        <taxon>eudicotyledons</taxon>
        <taxon>Gunneridae</taxon>
        <taxon>Pentapetalae</taxon>
        <taxon>rosids</taxon>
        <taxon>fabids</taxon>
        <taxon>Fabales</taxon>
        <taxon>Fabaceae</taxon>
        <taxon>Papilionoideae</taxon>
        <taxon>50 kb inversion clade</taxon>
        <taxon>NPAAA clade</taxon>
        <taxon>Hologalegina</taxon>
        <taxon>IRL clade</taxon>
        <taxon>Trifolieae</taxon>
        <taxon>Trifolium</taxon>
    </lineage>
</organism>
<accession>A0A392R254</accession>
<evidence type="ECO:0000313" key="1">
    <source>
        <dbReference type="EMBL" id="MCI29625.1"/>
    </source>
</evidence>
<dbReference type="Proteomes" id="UP000265520">
    <property type="component" value="Unassembled WGS sequence"/>
</dbReference>
<comment type="caution">
    <text evidence="1">The sequence shown here is derived from an EMBL/GenBank/DDBJ whole genome shotgun (WGS) entry which is preliminary data.</text>
</comment>
<reference evidence="1 2" key="1">
    <citation type="journal article" date="2018" name="Front. Plant Sci.">
        <title>Red Clover (Trifolium pratense) and Zigzag Clover (T. medium) - A Picture of Genomic Similarities and Differences.</title>
        <authorList>
            <person name="Dluhosova J."/>
            <person name="Istvanek J."/>
            <person name="Nedelnik J."/>
            <person name="Repkova J."/>
        </authorList>
    </citation>
    <scope>NUCLEOTIDE SEQUENCE [LARGE SCALE GENOMIC DNA]</scope>
    <source>
        <strain evidence="2">cv. 10/8</strain>
        <tissue evidence="1">Leaf</tissue>
    </source>
</reference>
<dbReference type="AlphaFoldDB" id="A0A392R254"/>
<name>A0A392R254_9FABA</name>
<dbReference type="EMBL" id="LXQA010173832">
    <property type="protein sequence ID" value="MCI29625.1"/>
    <property type="molecule type" value="Genomic_DNA"/>
</dbReference>
<protein>
    <submittedName>
        <fullName evidence="1">Chaperone protein dnaJ</fullName>
    </submittedName>
</protein>
<sequence>METEMALKKGINSTNGFGSLKNSFDAGKVAAGNFRRNGIRDISQQQMRNILAGKTRNVILKKLDELKESRRKLDEWKAIRKKLDERYPSSILKNTDSKVRVKDTVKAINGVKPGPKAIVDSETNNNSIS</sequence>
<feature type="non-terminal residue" evidence="1">
    <location>
        <position position="129"/>
    </location>
</feature>